<accession>A0A517X8J4</accession>
<proteinExistence type="predicted"/>
<evidence type="ECO:0000313" key="2">
    <source>
        <dbReference type="EMBL" id="HCO24858.1"/>
    </source>
</evidence>
<evidence type="ECO:0000313" key="4">
    <source>
        <dbReference type="Proteomes" id="UP000263642"/>
    </source>
</evidence>
<sequence length="63" mass="7010">MKNYIINSCFLSLALMLMSATAFTLAGCEEKEKVLDIETPNGELEIERDKSDGDIGVDLKKKE</sequence>
<gene>
    <name evidence="2" type="ORF">DIT97_18195</name>
    <name evidence="3" type="ORF">GmarT_16400</name>
</gene>
<reference evidence="3 5" key="2">
    <citation type="submission" date="2019-08" db="EMBL/GenBank/DDBJ databases">
        <title>Deep-cultivation of Planctomycetes and their phenomic and genomic characterization uncovers novel biology.</title>
        <authorList>
            <person name="Wiegand S."/>
            <person name="Jogler M."/>
            <person name="Boedeker C."/>
            <person name="Pinto D."/>
            <person name="Vollmers J."/>
            <person name="Rivas-Marin E."/>
            <person name="Kohn T."/>
            <person name="Peeters S.H."/>
            <person name="Heuer A."/>
            <person name="Rast P."/>
            <person name="Oberbeckmann S."/>
            <person name="Bunk B."/>
            <person name="Jeske O."/>
            <person name="Meyerdierks A."/>
            <person name="Storesund J.E."/>
            <person name="Kallscheuer N."/>
            <person name="Luecker S."/>
            <person name="Lage O.M."/>
            <person name="Pohl T."/>
            <person name="Merkel B.J."/>
            <person name="Hornburger P."/>
            <person name="Mueller R.-W."/>
            <person name="Bruemmer F."/>
            <person name="Labrenz M."/>
            <person name="Spormann A.M."/>
            <person name="Op den Camp H."/>
            <person name="Overmann J."/>
            <person name="Amann R."/>
            <person name="Jetten M.S.M."/>
            <person name="Mascher T."/>
            <person name="Medema M.H."/>
            <person name="Devos D.P."/>
            <person name="Kaster A.-K."/>
            <person name="Ovreas L."/>
            <person name="Rohde M."/>
            <person name="Galperin M.Y."/>
            <person name="Jogler C."/>
        </authorList>
    </citation>
    <scope>NUCLEOTIDE SEQUENCE [LARGE SCALE GENOMIC DNA]</scope>
    <source>
        <strain evidence="3 5">DSM 8797</strain>
    </source>
</reference>
<evidence type="ECO:0000313" key="3">
    <source>
        <dbReference type="EMBL" id="QEG15797.1"/>
    </source>
</evidence>
<feature type="signal peptide" evidence="1">
    <location>
        <begin position="1"/>
        <end position="26"/>
    </location>
</feature>
<dbReference type="Proteomes" id="UP000263642">
    <property type="component" value="Unassembled WGS sequence"/>
</dbReference>
<feature type="chain" id="PRO_5044592620" evidence="1">
    <location>
        <begin position="27"/>
        <end position="63"/>
    </location>
</feature>
<reference evidence="2 4" key="1">
    <citation type="journal article" date="2018" name="Nat. Biotechnol.">
        <title>A standardized bacterial taxonomy based on genome phylogeny substantially revises the tree of life.</title>
        <authorList>
            <person name="Parks D.H."/>
            <person name="Chuvochina M."/>
            <person name="Waite D.W."/>
            <person name="Rinke C."/>
            <person name="Skarshewski A."/>
            <person name="Chaumeil P.A."/>
            <person name="Hugenholtz P."/>
        </authorList>
    </citation>
    <scope>NUCLEOTIDE SEQUENCE [LARGE SCALE GENOMIC DNA]</scope>
    <source>
        <strain evidence="2">UBA9375</strain>
    </source>
</reference>
<evidence type="ECO:0000313" key="5">
    <source>
        <dbReference type="Proteomes" id="UP000322887"/>
    </source>
</evidence>
<dbReference type="PROSITE" id="PS51257">
    <property type="entry name" value="PROKAR_LIPOPROTEIN"/>
    <property type="match status" value="1"/>
</dbReference>
<protein>
    <submittedName>
        <fullName evidence="2">Uncharacterized protein</fullName>
    </submittedName>
</protein>
<evidence type="ECO:0000256" key="1">
    <source>
        <dbReference type="SAM" id="SignalP"/>
    </source>
</evidence>
<dbReference type="GeneID" id="98646267"/>
<dbReference type="AlphaFoldDB" id="A0A3D3R9U9"/>
<dbReference type="EMBL" id="CP042910">
    <property type="protein sequence ID" value="QEG15797.1"/>
    <property type="molecule type" value="Genomic_DNA"/>
</dbReference>
<organism evidence="2 4">
    <name type="scientific">Gimesia maris</name>
    <dbReference type="NCBI Taxonomy" id="122"/>
    <lineage>
        <taxon>Bacteria</taxon>
        <taxon>Pseudomonadati</taxon>
        <taxon>Planctomycetota</taxon>
        <taxon>Planctomycetia</taxon>
        <taxon>Planctomycetales</taxon>
        <taxon>Planctomycetaceae</taxon>
        <taxon>Gimesia</taxon>
    </lineage>
</organism>
<keyword evidence="5" id="KW-1185">Reference proteome</keyword>
<dbReference type="Proteomes" id="UP000322887">
    <property type="component" value="Chromosome"/>
</dbReference>
<name>A0A3D3R9U9_9PLAN</name>
<dbReference type="RefSeq" id="WP_002647862.1">
    <property type="nucleotide sequence ID" value="NZ_CAXBMG010000024.1"/>
</dbReference>
<keyword evidence="1" id="KW-0732">Signal</keyword>
<accession>A0A3D3R9U9</accession>
<dbReference type="EMBL" id="DQAY01000110">
    <property type="protein sequence ID" value="HCO24858.1"/>
    <property type="molecule type" value="Genomic_DNA"/>
</dbReference>